<protein>
    <recommendedName>
        <fullName evidence="4">DUF1127 domain-containing protein</fullName>
    </recommendedName>
</protein>
<organism evidence="2 3">
    <name type="scientific">Ciceribacter sichuanensis</name>
    <dbReference type="NCBI Taxonomy" id="2949647"/>
    <lineage>
        <taxon>Bacteria</taxon>
        <taxon>Pseudomonadati</taxon>
        <taxon>Pseudomonadota</taxon>
        <taxon>Alphaproteobacteria</taxon>
        <taxon>Hyphomicrobiales</taxon>
        <taxon>Rhizobiaceae</taxon>
        <taxon>Ciceribacter</taxon>
    </lineage>
</organism>
<dbReference type="EMBL" id="JAMXLX010000002">
    <property type="protein sequence ID" value="MCO5957004.1"/>
    <property type="molecule type" value="Genomic_DNA"/>
</dbReference>
<dbReference type="AlphaFoldDB" id="A0AAJ1F7C1"/>
<dbReference type="Proteomes" id="UP001155380">
    <property type="component" value="Unassembled WGS sequence"/>
</dbReference>
<dbReference type="RefSeq" id="WP_250915737.1">
    <property type="nucleotide sequence ID" value="NZ_JAMXLX010000002.1"/>
</dbReference>
<comment type="caution">
    <text evidence="2">The sequence shown here is derived from an EMBL/GenBank/DDBJ whole genome shotgun (WGS) entry which is preliminary data.</text>
</comment>
<proteinExistence type="predicted"/>
<feature type="region of interest" description="Disordered" evidence="1">
    <location>
        <begin position="33"/>
        <end position="76"/>
    </location>
</feature>
<reference evidence="2" key="1">
    <citation type="submission" date="2022-06" db="EMBL/GenBank/DDBJ databases">
        <authorList>
            <person name="Sun Q."/>
        </authorList>
    </citation>
    <scope>NUCLEOTIDE SEQUENCE</scope>
    <source>
        <strain evidence="2">S101</strain>
    </source>
</reference>
<evidence type="ECO:0000256" key="1">
    <source>
        <dbReference type="SAM" id="MobiDB-lite"/>
    </source>
</evidence>
<gene>
    <name evidence="2" type="ORF">NBH21_09500</name>
</gene>
<evidence type="ECO:0000313" key="3">
    <source>
        <dbReference type="Proteomes" id="UP001155380"/>
    </source>
</evidence>
<evidence type="ECO:0000313" key="2">
    <source>
        <dbReference type="EMBL" id="MCO5957004.1"/>
    </source>
</evidence>
<name>A0AAJ1F7C1_9HYPH</name>
<accession>A0AAJ1F7C1</accession>
<sequence length="76" mass="9164">MTYVMPDGFLRLYRRKNRFSALLARVLVRSRRRREALSQHQMRDLGLLDGRRTPGPDREDHRRDVWSGVGWPPRYL</sequence>
<feature type="compositionally biased region" description="Basic and acidic residues" evidence="1">
    <location>
        <begin position="49"/>
        <end position="65"/>
    </location>
</feature>
<evidence type="ECO:0008006" key="4">
    <source>
        <dbReference type="Google" id="ProtNLM"/>
    </source>
</evidence>